<dbReference type="InterPro" id="IPR022371">
    <property type="entry name" value="Exopolyphosphatase"/>
</dbReference>
<dbReference type="Pfam" id="PF02541">
    <property type="entry name" value="Ppx-GppA"/>
    <property type="match status" value="1"/>
</dbReference>
<evidence type="ECO:0000256" key="2">
    <source>
        <dbReference type="ARBA" id="ARBA00012451"/>
    </source>
</evidence>
<evidence type="ECO:0000259" key="5">
    <source>
        <dbReference type="Pfam" id="PF02541"/>
    </source>
</evidence>
<comment type="caution">
    <text evidence="7">The sequence shown here is derived from an EMBL/GenBank/DDBJ whole genome shotgun (WGS) entry which is preliminary data.</text>
</comment>
<dbReference type="EMBL" id="JABTTE010000002">
    <property type="protein sequence ID" value="NSL50695.1"/>
    <property type="molecule type" value="Genomic_DNA"/>
</dbReference>
<comment type="similarity">
    <text evidence="1">Belongs to the GppA/Ppx family.</text>
</comment>
<organism evidence="7 8">
    <name type="scientific">Calidifontibacillus erzurumensis</name>
    <dbReference type="NCBI Taxonomy" id="2741433"/>
    <lineage>
        <taxon>Bacteria</taxon>
        <taxon>Bacillati</taxon>
        <taxon>Bacillota</taxon>
        <taxon>Bacilli</taxon>
        <taxon>Bacillales</taxon>
        <taxon>Bacillaceae</taxon>
        <taxon>Calidifontibacillus/Schinkia group</taxon>
        <taxon>Calidifontibacillus</taxon>
    </lineage>
</organism>
<evidence type="ECO:0000259" key="6">
    <source>
        <dbReference type="Pfam" id="PF21447"/>
    </source>
</evidence>
<dbReference type="InterPro" id="IPR050273">
    <property type="entry name" value="GppA/Ppx_hydrolase"/>
</dbReference>
<protein>
    <recommendedName>
        <fullName evidence="2">exopolyphosphatase</fullName>
        <ecNumber evidence="2">3.6.1.11</ecNumber>
    </recommendedName>
</protein>
<dbReference type="GO" id="GO:0004309">
    <property type="term" value="F:exopolyphosphatase activity"/>
    <property type="evidence" value="ECO:0007669"/>
    <property type="project" value="UniProtKB-EC"/>
</dbReference>
<comment type="catalytic activity">
    <reaction evidence="4">
        <text>[phosphate](n) + H2O = [phosphate](n-1) + phosphate + H(+)</text>
        <dbReference type="Rhea" id="RHEA:21528"/>
        <dbReference type="Rhea" id="RHEA-COMP:9859"/>
        <dbReference type="Rhea" id="RHEA-COMP:14279"/>
        <dbReference type="ChEBI" id="CHEBI:15377"/>
        <dbReference type="ChEBI" id="CHEBI:15378"/>
        <dbReference type="ChEBI" id="CHEBI:16838"/>
        <dbReference type="ChEBI" id="CHEBI:43474"/>
        <dbReference type="EC" id="3.6.1.11"/>
    </reaction>
</comment>
<dbReference type="PANTHER" id="PTHR30005">
    <property type="entry name" value="EXOPOLYPHOSPHATASE"/>
    <property type="match status" value="1"/>
</dbReference>
<feature type="domain" description="Ppx/GppA phosphatase C-terminal" evidence="6">
    <location>
        <begin position="317"/>
        <end position="481"/>
    </location>
</feature>
<dbReference type="Proteomes" id="UP000625804">
    <property type="component" value="Unassembled WGS sequence"/>
</dbReference>
<dbReference type="CDD" id="cd24052">
    <property type="entry name" value="ASKHA_NBD_HpPPX-GppA-like"/>
    <property type="match status" value="1"/>
</dbReference>
<dbReference type="NCBIfam" id="TIGR03706">
    <property type="entry name" value="exo_poly_only"/>
    <property type="match status" value="1"/>
</dbReference>
<dbReference type="InterPro" id="IPR003695">
    <property type="entry name" value="Ppx_GppA_N"/>
</dbReference>
<dbReference type="Pfam" id="PF21447">
    <property type="entry name" value="Ppx-GppA_III"/>
    <property type="match status" value="1"/>
</dbReference>
<dbReference type="PANTHER" id="PTHR30005:SF0">
    <property type="entry name" value="RETROGRADE REGULATION PROTEIN 2"/>
    <property type="match status" value="1"/>
</dbReference>
<dbReference type="RefSeq" id="WP_173729886.1">
    <property type="nucleotide sequence ID" value="NZ_JABTTE010000002.1"/>
</dbReference>
<dbReference type="InterPro" id="IPR043129">
    <property type="entry name" value="ATPase_NBD"/>
</dbReference>
<evidence type="ECO:0000256" key="4">
    <source>
        <dbReference type="ARBA" id="ARBA00047607"/>
    </source>
</evidence>
<proteinExistence type="inferred from homology"/>
<keyword evidence="3 7" id="KW-0378">Hydrolase</keyword>
<dbReference type="Gene3D" id="3.30.420.150">
    <property type="entry name" value="Exopolyphosphatase. Domain 2"/>
    <property type="match status" value="1"/>
</dbReference>
<feature type="domain" description="Ppx/GppA phosphatase N-terminal" evidence="5">
    <location>
        <begin position="18"/>
        <end position="304"/>
    </location>
</feature>
<evidence type="ECO:0000313" key="8">
    <source>
        <dbReference type="Proteomes" id="UP000625804"/>
    </source>
</evidence>
<dbReference type="SUPFAM" id="SSF109604">
    <property type="entry name" value="HD-domain/PDEase-like"/>
    <property type="match status" value="1"/>
</dbReference>
<evidence type="ECO:0000256" key="1">
    <source>
        <dbReference type="ARBA" id="ARBA00007125"/>
    </source>
</evidence>
<dbReference type="Gene3D" id="3.30.420.40">
    <property type="match status" value="1"/>
</dbReference>
<sequence length="509" mass="58993">MEQKFAIIDIGSNTMRLVIYRHEKIGSFKEIENIKTVARLRNFLDENHCLNEEGMNLLIDTLKNYEEITNYHQVETVKAVATAAIRQAKNQQEILERIRANTNLQVKVLSEYEEAYYGFLAVVNSTSITEGITIDIGGGSTELTYFKDRKLIEYHSFPFGVLSLRQQFVKGDVPTQEELKQLSTFLLDQISQLEWLKDKKVPFIGIGGSARNIAQVDQRLKNYPLGGLHQYKMNSDDLRIVKNHLTKLTIDELKKVEGLSTDRADIIIPAVEVFQIFYQFINATSFILCRKGLRDGVFFEQLLKPYEMTMFPNVIEESLFELEYEYKINIDNAFQVSRLAVNILHSLEKIGVVSLTDAHFNETRRGAYLFHLGRYIDDEASSQHTFYLLANRTIDGIMHIDRLRLAAIASFKSKALLKQYIEPFEDWFSKKELHELRLLGAVLRFSYALNATKRNVVNSIQIIEEENNLTMNIICTHNWQAELYEAEKQKRHLEKALKRKIILQFIAMK</sequence>
<evidence type="ECO:0000313" key="7">
    <source>
        <dbReference type="EMBL" id="NSL50695.1"/>
    </source>
</evidence>
<dbReference type="GO" id="GO:0006357">
    <property type="term" value="P:regulation of transcription by RNA polymerase II"/>
    <property type="evidence" value="ECO:0007669"/>
    <property type="project" value="TreeGrafter"/>
</dbReference>
<keyword evidence="8" id="KW-1185">Reference proteome</keyword>
<name>A0A8J8KDH8_9BACI</name>
<accession>A0A8J8KDH8</accession>
<dbReference type="Gene3D" id="1.10.3210.10">
    <property type="entry name" value="Hypothetical protein af1432"/>
    <property type="match status" value="1"/>
</dbReference>
<evidence type="ECO:0000256" key="3">
    <source>
        <dbReference type="ARBA" id="ARBA00022801"/>
    </source>
</evidence>
<dbReference type="InterPro" id="IPR048950">
    <property type="entry name" value="Ppx_GppA_C"/>
</dbReference>
<dbReference type="AlphaFoldDB" id="A0A8J8KDH8"/>
<gene>
    <name evidence="7" type="primary">ppx</name>
    <name evidence="7" type="ORF">HR057_02825</name>
</gene>
<dbReference type="GO" id="GO:0006793">
    <property type="term" value="P:phosphorus metabolic process"/>
    <property type="evidence" value="ECO:0007669"/>
    <property type="project" value="InterPro"/>
</dbReference>
<reference evidence="7" key="1">
    <citation type="submission" date="2020-06" db="EMBL/GenBank/DDBJ databases">
        <title>A novel thermopfilic bacterium from Erzurum, Turkey.</title>
        <authorList>
            <person name="Adiguzel A."/>
            <person name="Ay H."/>
            <person name="Baltaci M.O."/>
        </authorList>
    </citation>
    <scope>NUCLEOTIDE SEQUENCE</scope>
    <source>
        <strain evidence="7">P2</strain>
    </source>
</reference>
<dbReference type="SUPFAM" id="SSF53067">
    <property type="entry name" value="Actin-like ATPase domain"/>
    <property type="match status" value="2"/>
</dbReference>
<dbReference type="EC" id="3.6.1.11" evidence="2"/>